<feature type="transmembrane region" description="Helical" evidence="8">
    <location>
        <begin position="314"/>
        <end position="333"/>
    </location>
</feature>
<dbReference type="Pfam" id="PF07690">
    <property type="entry name" value="MFS_1"/>
    <property type="match status" value="1"/>
</dbReference>
<feature type="transmembrane region" description="Helical" evidence="8">
    <location>
        <begin position="248"/>
        <end position="269"/>
    </location>
</feature>
<dbReference type="PANTHER" id="PTHR43528:SF7">
    <property type="entry name" value="MFS TRANSPORTER"/>
    <property type="match status" value="1"/>
</dbReference>
<proteinExistence type="predicted"/>
<feature type="transmembrane region" description="Helical" evidence="8">
    <location>
        <begin position="21"/>
        <end position="49"/>
    </location>
</feature>
<feature type="transmembrane region" description="Helical" evidence="8">
    <location>
        <begin position="158"/>
        <end position="181"/>
    </location>
</feature>
<dbReference type="PROSITE" id="PS50850">
    <property type="entry name" value="MFS"/>
    <property type="match status" value="1"/>
</dbReference>
<evidence type="ECO:0000313" key="10">
    <source>
        <dbReference type="EMBL" id="PHK94445.1"/>
    </source>
</evidence>
<keyword evidence="7 8" id="KW-0472">Membrane</keyword>
<dbReference type="InterPro" id="IPR036259">
    <property type="entry name" value="MFS_trans_sf"/>
</dbReference>
<dbReference type="AlphaFoldDB" id="A0A2C7AAL5"/>
<sequence length="441" mass="46620">MTEHRVPASPKSLSRRDVRTLVLASLGGALEFYDFIIFVFFAATISHLFFPPGTPDWLGDLQTFGIFAAGYLARPLGGLVMAHFGDKLGRKRMFTFSIFLMAVPTLLIGLTPTYATLGYAAPVLLLVFRMMQGAAIGGEGPGAWVFVSEHVPPGRVGLAVGMLTGGLTGGIMLGSLMATAINTALAPAEVAAWGWRIAFLVGGVFGFLAMYLRRFLHETPVFEEMRRRAGLARGLPLRQVLAGHRRGVAVSMFATWMLTAGIVVVILLAPTHLQRLHGLSPAETLRGNLAATFCLTVSAMLCGWLLDRFGSLRVGVAGALAMMGATYALYIGAGLRPDLLVPLYALAGATIGVIAVVPYVMIHAFPPAIRFTGVSFAYNMAYAICAGITPPLLTLLLALDRLGPAHYVAAVALVGIATLVANGRAPRSLAPEPAPAGGHAR</sequence>
<reference evidence="10 11" key="1">
    <citation type="submission" date="2017-10" db="EMBL/GenBank/DDBJ databases">
        <authorList>
            <person name="Banno H."/>
            <person name="Chua N.-H."/>
        </authorList>
    </citation>
    <scope>NUCLEOTIDE SEQUENCE [LARGE SCALE GENOMIC DNA]</scope>
    <source>
        <strain evidence="10 11">YW11</strain>
    </source>
</reference>
<evidence type="ECO:0000256" key="6">
    <source>
        <dbReference type="ARBA" id="ARBA00022989"/>
    </source>
</evidence>
<feature type="transmembrane region" description="Helical" evidence="8">
    <location>
        <begin position="193"/>
        <end position="212"/>
    </location>
</feature>
<name>A0A2C7AAL5_9PROT</name>
<dbReference type="GO" id="GO:0005886">
    <property type="term" value="C:plasma membrane"/>
    <property type="evidence" value="ECO:0007669"/>
    <property type="project" value="UniProtKB-SubCell"/>
</dbReference>
<feature type="transmembrane region" description="Helical" evidence="8">
    <location>
        <begin position="123"/>
        <end position="146"/>
    </location>
</feature>
<dbReference type="Proteomes" id="UP000223527">
    <property type="component" value="Unassembled WGS sequence"/>
</dbReference>
<dbReference type="FunFam" id="1.20.1250.20:FF:000001">
    <property type="entry name" value="Dicarboxylate MFS transporter"/>
    <property type="match status" value="1"/>
</dbReference>
<keyword evidence="6 8" id="KW-1133">Transmembrane helix</keyword>
<dbReference type="GO" id="GO:0015293">
    <property type="term" value="F:symporter activity"/>
    <property type="evidence" value="ECO:0007669"/>
    <property type="project" value="UniProtKB-KW"/>
</dbReference>
<comment type="caution">
    <text evidence="10">The sequence shown here is derived from an EMBL/GenBank/DDBJ whole genome shotgun (WGS) entry which is preliminary data.</text>
</comment>
<dbReference type="RefSeq" id="WP_099095995.1">
    <property type="nucleotide sequence ID" value="NZ_PDNU01000025.1"/>
</dbReference>
<dbReference type="InterPro" id="IPR011701">
    <property type="entry name" value="MFS"/>
</dbReference>
<dbReference type="EMBL" id="PDNU01000025">
    <property type="protein sequence ID" value="PHK94445.1"/>
    <property type="molecule type" value="Genomic_DNA"/>
</dbReference>
<evidence type="ECO:0000256" key="2">
    <source>
        <dbReference type="ARBA" id="ARBA00022448"/>
    </source>
</evidence>
<feature type="transmembrane region" description="Helical" evidence="8">
    <location>
        <begin position="94"/>
        <end position="117"/>
    </location>
</feature>
<dbReference type="InterPro" id="IPR051084">
    <property type="entry name" value="H+-coupled_symporters"/>
</dbReference>
<keyword evidence="11" id="KW-1185">Reference proteome</keyword>
<keyword evidence="3" id="KW-1003">Cell membrane</keyword>
<feature type="transmembrane region" description="Helical" evidence="8">
    <location>
        <begin position="376"/>
        <end position="399"/>
    </location>
</feature>
<keyword evidence="4 8" id="KW-0812">Transmembrane</keyword>
<keyword evidence="5" id="KW-0769">Symport</keyword>
<dbReference type="Gene3D" id="1.20.1250.20">
    <property type="entry name" value="MFS general substrate transporter like domains"/>
    <property type="match status" value="2"/>
</dbReference>
<evidence type="ECO:0000256" key="8">
    <source>
        <dbReference type="SAM" id="Phobius"/>
    </source>
</evidence>
<evidence type="ECO:0000256" key="4">
    <source>
        <dbReference type="ARBA" id="ARBA00022692"/>
    </source>
</evidence>
<evidence type="ECO:0000256" key="1">
    <source>
        <dbReference type="ARBA" id="ARBA00004651"/>
    </source>
</evidence>
<comment type="subcellular location">
    <subcellularLocation>
        <location evidence="1">Cell membrane</location>
        <topology evidence="1">Multi-pass membrane protein</topology>
    </subcellularLocation>
</comment>
<evidence type="ECO:0000256" key="5">
    <source>
        <dbReference type="ARBA" id="ARBA00022847"/>
    </source>
</evidence>
<dbReference type="InterPro" id="IPR020846">
    <property type="entry name" value="MFS_dom"/>
</dbReference>
<feature type="transmembrane region" description="Helical" evidence="8">
    <location>
        <begin position="339"/>
        <end position="364"/>
    </location>
</feature>
<organism evidence="10 11">
    <name type="scientific">Teichococcus rhizosphaerae</name>
    <dbReference type="NCBI Taxonomy" id="1335062"/>
    <lineage>
        <taxon>Bacteria</taxon>
        <taxon>Pseudomonadati</taxon>
        <taxon>Pseudomonadota</taxon>
        <taxon>Alphaproteobacteria</taxon>
        <taxon>Acetobacterales</taxon>
        <taxon>Roseomonadaceae</taxon>
        <taxon>Roseomonas</taxon>
    </lineage>
</organism>
<keyword evidence="2" id="KW-0813">Transport</keyword>
<evidence type="ECO:0000256" key="7">
    <source>
        <dbReference type="ARBA" id="ARBA00023136"/>
    </source>
</evidence>
<protein>
    <submittedName>
        <fullName evidence="10">MFS transporter</fullName>
    </submittedName>
</protein>
<dbReference type="SUPFAM" id="SSF103473">
    <property type="entry name" value="MFS general substrate transporter"/>
    <property type="match status" value="1"/>
</dbReference>
<gene>
    <name evidence="10" type="ORF">CR162_13210</name>
</gene>
<dbReference type="PANTHER" id="PTHR43528">
    <property type="entry name" value="ALPHA-KETOGLUTARATE PERMEASE"/>
    <property type="match status" value="1"/>
</dbReference>
<dbReference type="OrthoDB" id="9783227at2"/>
<evidence type="ECO:0000256" key="3">
    <source>
        <dbReference type="ARBA" id="ARBA00022475"/>
    </source>
</evidence>
<evidence type="ECO:0000313" key="11">
    <source>
        <dbReference type="Proteomes" id="UP000223527"/>
    </source>
</evidence>
<feature type="transmembrane region" description="Helical" evidence="8">
    <location>
        <begin position="289"/>
        <end position="307"/>
    </location>
</feature>
<feature type="domain" description="Major facilitator superfamily (MFS) profile" evidence="9">
    <location>
        <begin position="20"/>
        <end position="427"/>
    </location>
</feature>
<feature type="transmembrane region" description="Helical" evidence="8">
    <location>
        <begin position="61"/>
        <end position="82"/>
    </location>
</feature>
<evidence type="ECO:0000259" key="9">
    <source>
        <dbReference type="PROSITE" id="PS50850"/>
    </source>
</evidence>
<feature type="transmembrane region" description="Helical" evidence="8">
    <location>
        <begin position="405"/>
        <end position="423"/>
    </location>
</feature>
<accession>A0A2C7AAL5</accession>